<evidence type="ECO:0000256" key="9">
    <source>
        <dbReference type="SAM" id="MobiDB-lite"/>
    </source>
</evidence>
<feature type="region of interest" description="Disordered" evidence="9">
    <location>
        <begin position="45"/>
        <end position="79"/>
    </location>
</feature>
<proteinExistence type="inferred from homology"/>
<keyword evidence="3" id="KW-0227">DNA damage</keyword>
<feature type="compositionally biased region" description="Gly residues" evidence="9">
    <location>
        <begin position="54"/>
        <end position="65"/>
    </location>
</feature>
<organism evidence="10 11">
    <name type="scientific">Arthrobacter citreus</name>
    <dbReference type="NCBI Taxonomy" id="1670"/>
    <lineage>
        <taxon>Bacteria</taxon>
        <taxon>Bacillati</taxon>
        <taxon>Actinomycetota</taxon>
        <taxon>Actinomycetes</taxon>
        <taxon>Micrococcales</taxon>
        <taxon>Micrococcaceae</taxon>
        <taxon>Arthrobacter</taxon>
    </lineage>
</organism>
<accession>A0ABZ3A0U7</accession>
<dbReference type="RefSeq" id="WP_342024437.1">
    <property type="nucleotide sequence ID" value="NZ_CP151657.1"/>
</dbReference>
<evidence type="ECO:0000256" key="2">
    <source>
        <dbReference type="ARBA" id="ARBA00022670"/>
    </source>
</evidence>
<keyword evidence="4 8" id="KW-0378">Hydrolase</keyword>
<keyword evidence="2 8" id="KW-0645">Protease</keyword>
<dbReference type="PANTHER" id="PTHR13604">
    <property type="entry name" value="DC12-RELATED"/>
    <property type="match status" value="1"/>
</dbReference>
<comment type="similarity">
    <text evidence="1 8">Belongs to the SOS response-associated peptidase family.</text>
</comment>
<dbReference type="Gene3D" id="3.90.1680.10">
    <property type="entry name" value="SOS response associated peptidase-like"/>
    <property type="match status" value="2"/>
</dbReference>
<dbReference type="InterPro" id="IPR003738">
    <property type="entry name" value="SRAP"/>
</dbReference>
<evidence type="ECO:0000256" key="6">
    <source>
        <dbReference type="ARBA" id="ARBA00023125"/>
    </source>
</evidence>
<dbReference type="EC" id="3.4.-.-" evidence="8"/>
<dbReference type="Proteomes" id="UP001448858">
    <property type="component" value="Chromosome"/>
</dbReference>
<keyword evidence="7" id="KW-0456">Lyase</keyword>
<gene>
    <name evidence="10" type="ORF">AAE021_04535</name>
</gene>
<sequence length="262" mass="28657">MCGRYVMAKATSDLVAAFEAEQAVGEDVAPSWNVAPTDDVRIVTERARRRVEGRGGGNDDGGNDGGKNDGRPEGTESGDATVRRLATAKWGLVPVWAKDAKIGARMINARRETVLEKPAFRKAARKRRALVPADGYYEWEKSGSAKIPTYLYSPSEDPLAFAGLYEYWPDPSLPEDHEHKWLVSFTIITTQASDALGHIHDRTPLIVPPDLYGDWLDPMLAETADVQQLLDAVPEPVLTPRVVSSEVNSVRNNGPQLILPAG</sequence>
<dbReference type="Pfam" id="PF02586">
    <property type="entry name" value="SRAP"/>
    <property type="match status" value="1"/>
</dbReference>
<evidence type="ECO:0000256" key="7">
    <source>
        <dbReference type="ARBA" id="ARBA00023239"/>
    </source>
</evidence>
<evidence type="ECO:0000256" key="4">
    <source>
        <dbReference type="ARBA" id="ARBA00022801"/>
    </source>
</evidence>
<keyword evidence="11" id="KW-1185">Reference proteome</keyword>
<dbReference type="SUPFAM" id="SSF143081">
    <property type="entry name" value="BB1717-like"/>
    <property type="match status" value="1"/>
</dbReference>
<dbReference type="PANTHER" id="PTHR13604:SF0">
    <property type="entry name" value="ABASIC SITE PROCESSING PROTEIN HMCES"/>
    <property type="match status" value="1"/>
</dbReference>
<evidence type="ECO:0000256" key="3">
    <source>
        <dbReference type="ARBA" id="ARBA00022763"/>
    </source>
</evidence>
<evidence type="ECO:0000256" key="5">
    <source>
        <dbReference type="ARBA" id="ARBA00023124"/>
    </source>
</evidence>
<evidence type="ECO:0000313" key="11">
    <source>
        <dbReference type="Proteomes" id="UP001448858"/>
    </source>
</evidence>
<dbReference type="EMBL" id="CP151657">
    <property type="protein sequence ID" value="WZP16839.1"/>
    <property type="molecule type" value="Genomic_DNA"/>
</dbReference>
<evidence type="ECO:0000256" key="1">
    <source>
        <dbReference type="ARBA" id="ARBA00008136"/>
    </source>
</evidence>
<evidence type="ECO:0000313" key="10">
    <source>
        <dbReference type="EMBL" id="WZP16839.1"/>
    </source>
</evidence>
<name>A0ABZ3A0U7_9MICC</name>
<reference evidence="10 11" key="1">
    <citation type="submission" date="2024-04" db="EMBL/GenBank/DDBJ databases">
        <title>Arthrobacter sp. from Plains bison fecal sample.</title>
        <authorList>
            <person name="Ruzzini A."/>
        </authorList>
    </citation>
    <scope>NUCLEOTIDE SEQUENCE [LARGE SCALE GENOMIC DNA]</scope>
    <source>
        <strain evidence="10 11">EINP1</strain>
    </source>
</reference>
<evidence type="ECO:0000256" key="8">
    <source>
        <dbReference type="RuleBase" id="RU364100"/>
    </source>
</evidence>
<keyword evidence="6" id="KW-0238">DNA-binding</keyword>
<keyword evidence="5" id="KW-0190">Covalent protein-DNA linkage</keyword>
<protein>
    <recommendedName>
        <fullName evidence="8">Abasic site processing protein</fullName>
        <ecNumber evidence="8">3.4.-.-</ecNumber>
    </recommendedName>
</protein>
<dbReference type="InterPro" id="IPR036590">
    <property type="entry name" value="SRAP-like"/>
</dbReference>